<dbReference type="InterPro" id="IPR000889">
    <property type="entry name" value="Glutathione_peroxidase"/>
</dbReference>
<dbReference type="PRINTS" id="PR01011">
    <property type="entry name" value="GLUTPROXDASE"/>
</dbReference>
<evidence type="ECO:0000313" key="8">
    <source>
        <dbReference type="Proteomes" id="UP000253209"/>
    </source>
</evidence>
<protein>
    <recommendedName>
        <fullName evidence="5">Glutathione peroxidase</fullName>
    </recommendedName>
</protein>
<sequence length="167" mass="19174">MFSNDIYQYTIQKMDGEEISLSAFKNKVLLIVNTASQCGFTPQLKDLAELKETYAGQDFEILAFPSNDFGGQEPLEGEALESFCRNNVKNYPVFNKVRVRGPYAHPLFKFLSDKKLNGVFNAVPKWNFHKFLVDRSGKVIDYFYPFTKPTSSKVRKKITRLLSNPIK</sequence>
<accession>A0A367GST2</accession>
<dbReference type="Pfam" id="PF00255">
    <property type="entry name" value="GSHPx"/>
    <property type="match status" value="1"/>
</dbReference>
<dbReference type="PIRSF" id="PIRSF000303">
    <property type="entry name" value="Glutathion_perox"/>
    <property type="match status" value="1"/>
</dbReference>
<dbReference type="CDD" id="cd00340">
    <property type="entry name" value="GSH_Peroxidase"/>
    <property type="match status" value="1"/>
</dbReference>
<keyword evidence="2 5" id="KW-0575">Peroxidase</keyword>
<dbReference type="Gene3D" id="3.40.30.10">
    <property type="entry name" value="Glutaredoxin"/>
    <property type="match status" value="1"/>
</dbReference>
<dbReference type="AlphaFoldDB" id="A0A367GST2"/>
<evidence type="ECO:0000256" key="3">
    <source>
        <dbReference type="ARBA" id="ARBA00023002"/>
    </source>
</evidence>
<feature type="domain" description="Thioredoxin" evidence="6">
    <location>
        <begin position="1"/>
        <end position="163"/>
    </location>
</feature>
<gene>
    <name evidence="7" type="ORF">DJ568_01120</name>
</gene>
<dbReference type="Proteomes" id="UP000253209">
    <property type="component" value="Unassembled WGS sequence"/>
</dbReference>
<dbReference type="InterPro" id="IPR036249">
    <property type="entry name" value="Thioredoxin-like_sf"/>
</dbReference>
<evidence type="ECO:0000256" key="5">
    <source>
        <dbReference type="RuleBase" id="RU000499"/>
    </source>
</evidence>
<evidence type="ECO:0000259" key="6">
    <source>
        <dbReference type="PROSITE" id="PS51352"/>
    </source>
</evidence>
<dbReference type="InterPro" id="IPR013766">
    <property type="entry name" value="Thioredoxin_domain"/>
</dbReference>
<dbReference type="PROSITE" id="PS51352">
    <property type="entry name" value="THIOREDOXIN_2"/>
    <property type="match status" value="1"/>
</dbReference>
<keyword evidence="3 5" id="KW-0560">Oxidoreductase</keyword>
<feature type="active site" evidence="4">
    <location>
        <position position="38"/>
    </location>
</feature>
<keyword evidence="8" id="KW-1185">Reference proteome</keyword>
<evidence type="ECO:0000256" key="2">
    <source>
        <dbReference type="ARBA" id="ARBA00022559"/>
    </source>
</evidence>
<proteinExistence type="inferred from homology"/>
<comment type="caution">
    <text evidence="7">The sequence shown here is derived from an EMBL/GenBank/DDBJ whole genome shotgun (WGS) entry which is preliminary data.</text>
</comment>
<dbReference type="OrthoDB" id="9789406at2"/>
<dbReference type="SUPFAM" id="SSF52833">
    <property type="entry name" value="Thioredoxin-like"/>
    <property type="match status" value="1"/>
</dbReference>
<dbReference type="RefSeq" id="WP_114003386.1">
    <property type="nucleotide sequence ID" value="NZ_QGDC01000001.1"/>
</dbReference>
<dbReference type="PROSITE" id="PS51355">
    <property type="entry name" value="GLUTATHIONE_PEROXID_3"/>
    <property type="match status" value="1"/>
</dbReference>
<evidence type="ECO:0000313" key="7">
    <source>
        <dbReference type="EMBL" id="RCH56489.1"/>
    </source>
</evidence>
<dbReference type="GO" id="GO:0034599">
    <property type="term" value="P:cellular response to oxidative stress"/>
    <property type="evidence" value="ECO:0007669"/>
    <property type="project" value="TreeGrafter"/>
</dbReference>
<dbReference type="PANTHER" id="PTHR11592">
    <property type="entry name" value="GLUTATHIONE PEROXIDASE"/>
    <property type="match status" value="1"/>
</dbReference>
<reference evidence="7 8" key="1">
    <citation type="submission" date="2018-05" db="EMBL/GenBank/DDBJ databases">
        <title>Mucilaginibacter hurinus sp. nov., isolated from briquette warehouse soil.</title>
        <authorList>
            <person name="Choi L."/>
        </authorList>
    </citation>
    <scope>NUCLEOTIDE SEQUENCE [LARGE SCALE GENOMIC DNA]</scope>
    <source>
        <strain evidence="7 8">ZR32</strain>
    </source>
</reference>
<comment type="similarity">
    <text evidence="1 5">Belongs to the glutathione peroxidase family.</text>
</comment>
<dbReference type="EMBL" id="QGDC01000001">
    <property type="protein sequence ID" value="RCH56489.1"/>
    <property type="molecule type" value="Genomic_DNA"/>
</dbReference>
<organism evidence="7 8">
    <name type="scientific">Mucilaginibacter hurinus</name>
    <dbReference type="NCBI Taxonomy" id="2201324"/>
    <lineage>
        <taxon>Bacteria</taxon>
        <taxon>Pseudomonadati</taxon>
        <taxon>Bacteroidota</taxon>
        <taxon>Sphingobacteriia</taxon>
        <taxon>Sphingobacteriales</taxon>
        <taxon>Sphingobacteriaceae</taxon>
        <taxon>Mucilaginibacter</taxon>
    </lineage>
</organism>
<evidence type="ECO:0000256" key="1">
    <source>
        <dbReference type="ARBA" id="ARBA00006926"/>
    </source>
</evidence>
<evidence type="ECO:0000256" key="4">
    <source>
        <dbReference type="PIRSR" id="PIRSR000303-1"/>
    </source>
</evidence>
<dbReference type="GO" id="GO:0004601">
    <property type="term" value="F:peroxidase activity"/>
    <property type="evidence" value="ECO:0007669"/>
    <property type="project" value="UniProtKB-KW"/>
</dbReference>
<dbReference type="InterPro" id="IPR029759">
    <property type="entry name" value="GPX_AS"/>
</dbReference>
<name>A0A367GST2_9SPHI</name>
<dbReference type="PANTHER" id="PTHR11592:SF78">
    <property type="entry name" value="GLUTATHIONE PEROXIDASE"/>
    <property type="match status" value="1"/>
</dbReference>
<dbReference type="PROSITE" id="PS00460">
    <property type="entry name" value="GLUTATHIONE_PEROXID_1"/>
    <property type="match status" value="1"/>
</dbReference>